<sequence>MEVAAVPITAGASAGPQESLEHAIRDFQAILTDDQRRKLSNIGAIQDPDTVRIFTAQLDRESQLKKGRGIAGRLSSILQSVHRFSAVIETFVSSHPEIAALVWGSVKLAMLIAVNCTWCFEPVSALFMELSNQCPRFAEYQALYMTSTRLQKALCDFHASIIRCCKHVVEAIQRPWPKQLMAAFRFEQEFEPDASDIRRMGKNVKEEINFAKAQADRQDQMLQEKERVAASKQRLRLRKFVPKVERELDTIKELQVQRSTRRSIKERHRLLESLSSHDYETPFREARKKHQHSTAEWIITTSEFIRWYEGTGSVLLWCSGKIGSGKTILCANVINYVLVEKNRDDHVTFFFVQYDNSDSLTAETIIRSIIRQSVDVTTLPEQIEHQLRELDRKHFVPLQDWEFLLRQIIKISGIFFIFIDGLDECDVAERRALLDALSLLATNTLSLRIFITSRDSVFVDLKDIRIYVKASLEERRQNKDLVLEGPLLNHTTDTLTRHADGMFLWVTFLIDEICTADCDDDIRQSLHSLPKNLEETFVRALSRIMSRQKKTVLAQNVFRWVAVAKRPLTLDEIREAVSIGIGQPYLKSGQLVREMSPIVLWCENLLQVTEDQPPSLQFAHSTIREFITKGDLPTQVSNFHIDVDKADHFAGEICVTYLHLNDFKTAVARRLQPLRVNPIAIAGSVLSRGPKTTELTSRFADVFGHRRAKAGPDLAGTLASYDRADGIDRLHESYPFLRYAAKHWVSHTGNFQKETSSTWNLWYQIITDGHTLAHVPWQEPLFYRKEEAILFWSHQAHHYALLRYANTSEGDDEAITIFLDARCSMLCIDRAFQAASEGGHFQVVERLLEAGADVNTAAAESGGRTALQAASEGGYILVVERLLEAGADVNAAAARSGGRTALQAASGRGHIQVIERLLEAGADVNAAAAESGGRTALQAASEGGYILVVERLLEAGADVNTAAARSGGRTALQAASGRGHIQVIERLLEAGANVNTASVESGGRTALQAASNGVE</sequence>
<dbReference type="InterPro" id="IPR056125">
    <property type="entry name" value="DUF7708"/>
</dbReference>
<feature type="domain" description="Nephrocystin 3-like N-terminal" evidence="5">
    <location>
        <begin position="294"/>
        <end position="454"/>
    </location>
</feature>
<gene>
    <name evidence="6" type="ORF">FPOA_12444</name>
</gene>
<dbReference type="Gene3D" id="3.40.50.300">
    <property type="entry name" value="P-loop containing nucleotide triphosphate hydrolases"/>
    <property type="match status" value="1"/>
</dbReference>
<evidence type="ECO:0000256" key="2">
    <source>
        <dbReference type="PROSITE-ProRule" id="PRU00023"/>
    </source>
</evidence>
<feature type="domain" description="DUF7708" evidence="4">
    <location>
        <begin position="74"/>
        <end position="212"/>
    </location>
</feature>
<dbReference type="SUPFAM" id="SSF52540">
    <property type="entry name" value="P-loop containing nucleoside triphosphate hydrolases"/>
    <property type="match status" value="1"/>
</dbReference>
<dbReference type="PANTHER" id="PTHR10039:SF10">
    <property type="entry name" value="NACHT DOMAIN-CONTAINING PROTEIN"/>
    <property type="match status" value="1"/>
</dbReference>
<evidence type="ECO:0000259" key="3">
    <source>
        <dbReference type="Pfam" id="PF22939"/>
    </source>
</evidence>
<proteinExistence type="predicted"/>
<evidence type="ECO:0000259" key="4">
    <source>
        <dbReference type="Pfam" id="PF24809"/>
    </source>
</evidence>
<keyword evidence="2" id="KW-0040">ANK repeat</keyword>
<evidence type="ECO:0000313" key="7">
    <source>
        <dbReference type="Proteomes" id="UP000091967"/>
    </source>
</evidence>
<dbReference type="OMA" id="VSFFFAQ"/>
<dbReference type="PRINTS" id="PR01415">
    <property type="entry name" value="ANKYRIN"/>
</dbReference>
<evidence type="ECO:0000259" key="5">
    <source>
        <dbReference type="Pfam" id="PF24883"/>
    </source>
</evidence>
<organism evidence="6 7">
    <name type="scientific">Fusarium poae</name>
    <dbReference type="NCBI Taxonomy" id="36050"/>
    <lineage>
        <taxon>Eukaryota</taxon>
        <taxon>Fungi</taxon>
        <taxon>Dikarya</taxon>
        <taxon>Ascomycota</taxon>
        <taxon>Pezizomycotina</taxon>
        <taxon>Sordariomycetes</taxon>
        <taxon>Hypocreomycetidae</taxon>
        <taxon>Hypocreales</taxon>
        <taxon>Nectriaceae</taxon>
        <taxon>Fusarium</taxon>
    </lineage>
</organism>
<dbReference type="AlphaFoldDB" id="A0A1B8A925"/>
<comment type="caution">
    <text evidence="6">The sequence shown here is derived from an EMBL/GenBank/DDBJ whole genome shotgun (WGS) entry which is preliminary data.</text>
</comment>
<feature type="repeat" description="ANK" evidence="2">
    <location>
        <begin position="862"/>
        <end position="894"/>
    </location>
</feature>
<dbReference type="Pfam" id="PF22939">
    <property type="entry name" value="WHD_GPIID"/>
    <property type="match status" value="1"/>
</dbReference>
<dbReference type="STRING" id="36050.A0A1B8A925"/>
<dbReference type="InterPro" id="IPR027417">
    <property type="entry name" value="P-loop_NTPase"/>
</dbReference>
<feature type="domain" description="GPI inositol-deacylase winged helix" evidence="3">
    <location>
        <begin position="544"/>
        <end position="633"/>
    </location>
</feature>
<dbReference type="Gene3D" id="1.25.40.20">
    <property type="entry name" value="Ankyrin repeat-containing domain"/>
    <property type="match status" value="2"/>
</dbReference>
<dbReference type="Pfam" id="PF00023">
    <property type="entry name" value="Ank"/>
    <property type="match status" value="1"/>
</dbReference>
<keyword evidence="7" id="KW-1185">Reference proteome</keyword>
<dbReference type="InterPro" id="IPR056884">
    <property type="entry name" value="NPHP3-like_N"/>
</dbReference>
<dbReference type="SUPFAM" id="SSF48403">
    <property type="entry name" value="Ankyrin repeat"/>
    <property type="match status" value="1"/>
</dbReference>
<evidence type="ECO:0000256" key="1">
    <source>
        <dbReference type="ARBA" id="ARBA00022737"/>
    </source>
</evidence>
<dbReference type="InterPro" id="IPR002110">
    <property type="entry name" value="Ankyrin_rpt"/>
</dbReference>
<protein>
    <submittedName>
        <fullName evidence="6">Uncharacterized protein</fullName>
    </submittedName>
</protein>
<dbReference type="Pfam" id="PF24883">
    <property type="entry name" value="NPHP3_N"/>
    <property type="match status" value="1"/>
</dbReference>
<reference evidence="6 7" key="1">
    <citation type="submission" date="2016-06" db="EMBL/GenBank/DDBJ databases">
        <title>Living apart together: crosstalk between the core and supernumerary genomes in a fungal plant pathogen.</title>
        <authorList>
            <person name="Vanheule A."/>
            <person name="Audenaert K."/>
            <person name="Warris S."/>
            <person name="Van De Geest H."/>
            <person name="Schijlen E."/>
            <person name="Hofte M."/>
            <person name="De Saeger S."/>
            <person name="Haesaert G."/>
            <person name="Waalwijk C."/>
            <person name="Van Der Lee T."/>
        </authorList>
    </citation>
    <scope>NUCLEOTIDE SEQUENCE [LARGE SCALE GENOMIC DNA]</scope>
    <source>
        <strain evidence="6 7">2516</strain>
    </source>
</reference>
<evidence type="ECO:0000313" key="6">
    <source>
        <dbReference type="EMBL" id="OBS16979.1"/>
    </source>
</evidence>
<feature type="repeat" description="ANK" evidence="2">
    <location>
        <begin position="932"/>
        <end position="964"/>
    </location>
</feature>
<dbReference type="PROSITE" id="PS50297">
    <property type="entry name" value="ANK_REP_REGION"/>
    <property type="match status" value="4"/>
</dbReference>
<dbReference type="SMART" id="SM00248">
    <property type="entry name" value="ANK"/>
    <property type="match status" value="5"/>
</dbReference>
<accession>A0A1B8A925</accession>
<dbReference type="Pfam" id="PF12796">
    <property type="entry name" value="Ank_2"/>
    <property type="match status" value="2"/>
</dbReference>
<dbReference type="InterPro" id="IPR036770">
    <property type="entry name" value="Ankyrin_rpt-contain_sf"/>
</dbReference>
<dbReference type="PROSITE" id="PS50088">
    <property type="entry name" value="ANK_REPEAT"/>
    <property type="match status" value="5"/>
</dbReference>
<feature type="repeat" description="ANK" evidence="2">
    <location>
        <begin position="897"/>
        <end position="929"/>
    </location>
</feature>
<name>A0A1B8A925_FUSPO</name>
<dbReference type="EMBL" id="LYXU01000052">
    <property type="protein sequence ID" value="OBS16979.1"/>
    <property type="molecule type" value="Genomic_DNA"/>
</dbReference>
<dbReference type="Pfam" id="PF24809">
    <property type="entry name" value="DUF7708"/>
    <property type="match status" value="1"/>
</dbReference>
<dbReference type="InterPro" id="IPR054471">
    <property type="entry name" value="GPIID_WHD"/>
</dbReference>
<dbReference type="PANTHER" id="PTHR10039">
    <property type="entry name" value="AMELOGENIN"/>
    <property type="match status" value="1"/>
</dbReference>
<dbReference type="Proteomes" id="UP000091967">
    <property type="component" value="Unassembled WGS sequence"/>
</dbReference>
<feature type="repeat" description="ANK" evidence="2">
    <location>
        <begin position="967"/>
        <end position="999"/>
    </location>
</feature>
<keyword evidence="1" id="KW-0677">Repeat</keyword>
<feature type="repeat" description="ANK" evidence="2">
    <location>
        <begin position="831"/>
        <end position="859"/>
    </location>
</feature>